<protein>
    <submittedName>
        <fullName evidence="2">Uncharacterized protein</fullName>
    </submittedName>
</protein>
<gene>
    <name evidence="2" type="ORF">OCU04_004409</name>
</gene>
<name>A0A9X0AR72_9HELO</name>
<proteinExistence type="predicted"/>
<comment type="caution">
    <text evidence="2">The sequence shown here is derived from an EMBL/GenBank/DDBJ whole genome shotgun (WGS) entry which is preliminary data.</text>
</comment>
<evidence type="ECO:0000313" key="2">
    <source>
        <dbReference type="EMBL" id="KAJ8067029.1"/>
    </source>
</evidence>
<dbReference type="Proteomes" id="UP001152300">
    <property type="component" value="Unassembled WGS sequence"/>
</dbReference>
<dbReference type="EMBL" id="JAPEIS010000004">
    <property type="protein sequence ID" value="KAJ8067029.1"/>
    <property type="molecule type" value="Genomic_DNA"/>
</dbReference>
<dbReference type="OrthoDB" id="3485281at2759"/>
<sequence length="534" mass="61605">MCLCSDIQHVFTESSDKQELKGRLEEFLTLLYDFISSNKHLVPQLPFTLQKRTSSLPRTLSERPKPSGTLSERPKPSGVEKEKRIAKIYDYDPTDYNVRTLLHNHFEIWDKQPWSFFGYKQAQLNCDVIDPQSTIILNCLQLQQLEAHSRILRRFHCVALHRCRAIRHQNDDAKTIARAIFPLYHSDKPLEEADDDLQVLTNSIETLIQAGPRYENIAKKLGFGSLFLLGDVVPTSVWERSLPKKGPLFEQAMTHLIDKNIINLGKDYENLAKKILKVFEDGLPKNPCIWINQDVMGQQTRKRRRQSPKPKLGRQPVSTKKSRLCYAVKDTFNGSEGGTEGEHQQVASDTRVSIMDQRDQTLLALVPAESDTTESQQLLEQEESQRIPEEFMDDRPFTGQEESQRIPEEFMDGRPFIGQEEGWSIPEEFMDGRPFIGQEEGWSISEEFMDGRPFIGQEEGWSISEEFMDGRPFIGQEEGWSISEEFMDGRPFIGQEEGWSISEEFMDGRPFIGQEEGWSIPEEFMDGRLFTPQE</sequence>
<accession>A0A9X0AR72</accession>
<feature type="region of interest" description="Disordered" evidence="1">
    <location>
        <begin position="296"/>
        <end position="321"/>
    </location>
</feature>
<evidence type="ECO:0000256" key="1">
    <source>
        <dbReference type="SAM" id="MobiDB-lite"/>
    </source>
</evidence>
<keyword evidence="3" id="KW-1185">Reference proteome</keyword>
<reference evidence="2" key="1">
    <citation type="submission" date="2022-11" db="EMBL/GenBank/DDBJ databases">
        <title>Genome Resource of Sclerotinia nivalis Strain SnTB1, a Plant Pathogen Isolated from American Ginseng.</title>
        <authorList>
            <person name="Fan S."/>
        </authorList>
    </citation>
    <scope>NUCLEOTIDE SEQUENCE</scope>
    <source>
        <strain evidence="2">SnTB1</strain>
    </source>
</reference>
<organism evidence="2 3">
    <name type="scientific">Sclerotinia nivalis</name>
    <dbReference type="NCBI Taxonomy" id="352851"/>
    <lineage>
        <taxon>Eukaryota</taxon>
        <taxon>Fungi</taxon>
        <taxon>Dikarya</taxon>
        <taxon>Ascomycota</taxon>
        <taxon>Pezizomycotina</taxon>
        <taxon>Leotiomycetes</taxon>
        <taxon>Helotiales</taxon>
        <taxon>Sclerotiniaceae</taxon>
        <taxon>Sclerotinia</taxon>
    </lineage>
</organism>
<dbReference type="AlphaFoldDB" id="A0A9X0AR72"/>
<feature type="compositionally biased region" description="Basic residues" evidence="1">
    <location>
        <begin position="300"/>
        <end position="312"/>
    </location>
</feature>
<feature type="compositionally biased region" description="Basic and acidic residues" evidence="1">
    <location>
        <begin position="72"/>
        <end position="81"/>
    </location>
</feature>
<evidence type="ECO:0000313" key="3">
    <source>
        <dbReference type="Proteomes" id="UP001152300"/>
    </source>
</evidence>
<feature type="region of interest" description="Disordered" evidence="1">
    <location>
        <begin position="55"/>
        <end position="81"/>
    </location>
</feature>